<evidence type="ECO:0000313" key="2">
    <source>
        <dbReference type="Proteomes" id="UP000182584"/>
    </source>
</evidence>
<evidence type="ECO:0000313" key="1">
    <source>
        <dbReference type="EMBL" id="SES00724.1"/>
    </source>
</evidence>
<gene>
    <name evidence="1" type="ORF">SAMN04487884_11621</name>
</gene>
<reference evidence="1 2" key="1">
    <citation type="submission" date="2016-10" db="EMBL/GenBank/DDBJ databases">
        <authorList>
            <person name="de Groot N.N."/>
        </authorList>
    </citation>
    <scope>NUCLEOTIDE SEQUENCE [LARGE SCALE GENOMIC DNA]</scope>
    <source>
        <strain evidence="1 2">AR40</strain>
    </source>
</reference>
<name>A0A1H9TUJ6_BUTFI</name>
<organism evidence="1 2">
    <name type="scientific">Butyrivibrio fibrisolvens</name>
    <dbReference type="NCBI Taxonomy" id="831"/>
    <lineage>
        <taxon>Bacteria</taxon>
        <taxon>Bacillati</taxon>
        <taxon>Bacillota</taxon>
        <taxon>Clostridia</taxon>
        <taxon>Lachnospirales</taxon>
        <taxon>Lachnospiraceae</taxon>
        <taxon>Butyrivibrio</taxon>
    </lineage>
</organism>
<sequence>MELDQESVAYYSARIEELINGIDRGDFSRDIIPDSYSWMHLMGLFLLRDSLDGGGELFEHLYDVTTAAAIRRLQDKYKSGRKINVIFQSYSAAQWPAEGVYRLFESNNSFDAKILVTPLDDRDENSCRDSYNKTLEWFKSSGHKVLEGVDPRTGRFRSWNDFGDYPDIVFQLSSWFSSTPQSLWFAALPLQCLLLYIPYGIQFAENQQGTFAPEAVYNKEIFNLVWRIYCDSESTLSGYRKYQLLKGKNVAFSGYAKMDYFYEDGDFSDELIRALWKIPGNKSPNEVKRIIIAPHYSVLQKGWLLFSTFRENLWFMLYLAKKYRDKVSFILKPHPNLRYASVAGKLFKDYESYDKYLEEWNALPNAKVVEEASYLEFFSTSDAMMTDSVSFLGEYLYVNKPLLLLTRPEQSFLELGRKVTNSYYKAPGTDYEKIEEFLQNVVIEGHDIMSGQREEVFKKELDYVTANGCGASEYVYGDIMKILKDDS</sequence>
<evidence type="ECO:0008006" key="3">
    <source>
        <dbReference type="Google" id="ProtNLM"/>
    </source>
</evidence>
<dbReference type="OrthoDB" id="2334812at2"/>
<dbReference type="Proteomes" id="UP000182584">
    <property type="component" value="Unassembled WGS sequence"/>
</dbReference>
<proteinExistence type="predicted"/>
<dbReference type="InterPro" id="IPR043148">
    <property type="entry name" value="TagF_C"/>
</dbReference>
<dbReference type="RefSeq" id="WP_074756739.1">
    <property type="nucleotide sequence ID" value="NZ_FOGJ01000016.1"/>
</dbReference>
<dbReference type="EMBL" id="FOGJ01000016">
    <property type="protein sequence ID" value="SES00724.1"/>
    <property type="molecule type" value="Genomic_DNA"/>
</dbReference>
<protein>
    <recommendedName>
        <fullName evidence="3">CDP-Glycerol:Poly(Glycerophosphate) glycerophosphotransferase</fullName>
    </recommendedName>
</protein>
<dbReference type="SUPFAM" id="SSF53756">
    <property type="entry name" value="UDP-Glycosyltransferase/glycogen phosphorylase"/>
    <property type="match status" value="1"/>
</dbReference>
<accession>A0A1H9TUJ6</accession>
<dbReference type="AlphaFoldDB" id="A0A1H9TUJ6"/>
<dbReference type="Gene3D" id="3.40.50.12580">
    <property type="match status" value="1"/>
</dbReference>